<dbReference type="AlphaFoldDB" id="A0A0V1BVJ1"/>
<gene>
    <name evidence="1" type="ORF">T01_11205</name>
</gene>
<proteinExistence type="predicted"/>
<accession>A0A0V1BVJ1</accession>
<dbReference type="Proteomes" id="UP000054776">
    <property type="component" value="Unassembled WGS sequence"/>
</dbReference>
<reference evidence="1 2" key="1">
    <citation type="submission" date="2015-01" db="EMBL/GenBank/DDBJ databases">
        <title>Evolution of Trichinella species and genotypes.</title>
        <authorList>
            <person name="Korhonen P.K."/>
            <person name="Edoardo P."/>
            <person name="Giuseppe L.R."/>
            <person name="Gasser R.B."/>
        </authorList>
    </citation>
    <scope>NUCLEOTIDE SEQUENCE [LARGE SCALE GENOMIC DNA]</scope>
    <source>
        <strain evidence="1">ISS3</strain>
    </source>
</reference>
<comment type="caution">
    <text evidence="1">The sequence shown here is derived from an EMBL/GenBank/DDBJ whole genome shotgun (WGS) entry which is preliminary data.</text>
</comment>
<protein>
    <submittedName>
        <fullName evidence="1">Uncharacterized protein</fullName>
    </submittedName>
</protein>
<feature type="non-terminal residue" evidence="1">
    <location>
        <position position="94"/>
    </location>
</feature>
<evidence type="ECO:0000313" key="2">
    <source>
        <dbReference type="Proteomes" id="UP000054776"/>
    </source>
</evidence>
<keyword evidence="2" id="KW-1185">Reference proteome</keyword>
<dbReference type="InParanoid" id="A0A0V1BVJ1"/>
<dbReference type="InterPro" id="IPR008042">
    <property type="entry name" value="Retrotrans_Pao"/>
</dbReference>
<dbReference type="Pfam" id="PF05380">
    <property type="entry name" value="Peptidase_A17"/>
    <property type="match status" value="1"/>
</dbReference>
<sequence length="94" mass="10389">MRKEIRCLELPVFGDASKLAYGAAVYLVAIDKDGKRTVNLVLAKVKLCSVNRSAAYGVQQRRVAALSGRLVHNEISVEQFLSAQSYHTSEPLRL</sequence>
<name>A0A0V1BVJ1_TRISP</name>
<evidence type="ECO:0000313" key="1">
    <source>
        <dbReference type="EMBL" id="KRY40748.1"/>
    </source>
</evidence>
<dbReference type="EMBL" id="JYDH01000011">
    <property type="protein sequence ID" value="KRY40748.1"/>
    <property type="molecule type" value="Genomic_DNA"/>
</dbReference>
<dbReference type="OrthoDB" id="5939023at2759"/>
<organism evidence="1 2">
    <name type="scientific">Trichinella spiralis</name>
    <name type="common">Trichina worm</name>
    <dbReference type="NCBI Taxonomy" id="6334"/>
    <lineage>
        <taxon>Eukaryota</taxon>
        <taxon>Metazoa</taxon>
        <taxon>Ecdysozoa</taxon>
        <taxon>Nematoda</taxon>
        <taxon>Enoplea</taxon>
        <taxon>Dorylaimia</taxon>
        <taxon>Trichinellida</taxon>
        <taxon>Trichinellidae</taxon>
        <taxon>Trichinella</taxon>
    </lineage>
</organism>